<reference evidence="3" key="1">
    <citation type="submission" date="2018-04" db="EMBL/GenBank/DDBJ databases">
        <authorList>
            <person name="Cornet L."/>
        </authorList>
    </citation>
    <scope>NUCLEOTIDE SEQUENCE [LARGE SCALE GENOMIC DNA]</scope>
</reference>
<gene>
    <name evidence="2" type="ORF">DCF17_20420</name>
</gene>
<evidence type="ECO:0000313" key="3">
    <source>
        <dbReference type="Proteomes" id="UP000249081"/>
    </source>
</evidence>
<dbReference type="AlphaFoldDB" id="A0A2W4VSP8"/>
<feature type="signal peptide" evidence="1">
    <location>
        <begin position="1"/>
        <end position="25"/>
    </location>
</feature>
<proteinExistence type="predicted"/>
<evidence type="ECO:0000313" key="2">
    <source>
        <dbReference type="EMBL" id="PZO34407.1"/>
    </source>
</evidence>
<sequence>MPHALLKTALFLGIGLLGLSPLAAAALRPSVADPEGTALAQVEPNQDNLHLQCPGSILVNDISYTVFFTREAGFSRIVLRRRSTGQQIAETFLSYDRNNSKGQAIWRGAVNDAANVTLVHLANRPAQPGDQVSVGYDGQWGRGTCARSQP</sequence>
<dbReference type="Proteomes" id="UP000249081">
    <property type="component" value="Unassembled WGS sequence"/>
</dbReference>
<feature type="chain" id="PRO_5016008312" evidence="1">
    <location>
        <begin position="26"/>
        <end position="150"/>
    </location>
</feature>
<evidence type="ECO:0000256" key="1">
    <source>
        <dbReference type="SAM" id="SignalP"/>
    </source>
</evidence>
<protein>
    <submittedName>
        <fullName evidence="2">Uncharacterized protein</fullName>
    </submittedName>
</protein>
<comment type="caution">
    <text evidence="2">The sequence shown here is derived from an EMBL/GenBank/DDBJ whole genome shotgun (WGS) entry which is preliminary data.</text>
</comment>
<dbReference type="EMBL" id="QBMN01000207">
    <property type="protein sequence ID" value="PZO34407.1"/>
    <property type="molecule type" value="Genomic_DNA"/>
</dbReference>
<reference evidence="2 3" key="2">
    <citation type="submission" date="2018-06" db="EMBL/GenBank/DDBJ databases">
        <title>Metagenomic assembly of (sub)arctic Cyanobacteria and their associated microbiome from non-axenic cultures.</title>
        <authorList>
            <person name="Baurain D."/>
        </authorList>
    </citation>
    <scope>NUCLEOTIDE SEQUENCE [LARGE SCALE GENOMIC DNA]</scope>
    <source>
        <strain evidence="2">ULC041bin1</strain>
    </source>
</reference>
<name>A0A2W4VSP8_9CYAN</name>
<accession>A0A2W4VSP8</accession>
<keyword evidence="1" id="KW-0732">Signal</keyword>
<organism evidence="2 3">
    <name type="scientific">Shackletoniella antarctica</name>
    <dbReference type="NCBI Taxonomy" id="268115"/>
    <lineage>
        <taxon>Bacteria</taxon>
        <taxon>Bacillati</taxon>
        <taxon>Cyanobacteriota</taxon>
        <taxon>Cyanophyceae</taxon>
        <taxon>Oculatellales</taxon>
        <taxon>Oculatellaceae</taxon>
        <taxon>Shackletoniella</taxon>
    </lineage>
</organism>